<proteinExistence type="predicted"/>
<evidence type="ECO:0000256" key="3">
    <source>
        <dbReference type="SAM" id="MobiDB-lite"/>
    </source>
</evidence>
<dbReference type="CDD" id="cd04211">
    <property type="entry name" value="Cupredoxin_like_2"/>
    <property type="match status" value="1"/>
</dbReference>
<dbReference type="InterPro" id="IPR033138">
    <property type="entry name" value="Cu_oxidase_CS"/>
</dbReference>
<evidence type="ECO:0000256" key="2">
    <source>
        <dbReference type="ARBA" id="ARBA00023008"/>
    </source>
</evidence>
<dbReference type="InterPro" id="IPR008972">
    <property type="entry name" value="Cupredoxin"/>
</dbReference>
<dbReference type="GO" id="GO:0009055">
    <property type="term" value="F:electron transfer activity"/>
    <property type="evidence" value="ECO:0007669"/>
    <property type="project" value="InterPro"/>
</dbReference>
<keyword evidence="7" id="KW-1185">Reference proteome</keyword>
<accession>A0AAW9RQI8</accession>
<feature type="region of interest" description="Disordered" evidence="3">
    <location>
        <begin position="21"/>
        <end position="48"/>
    </location>
</feature>
<dbReference type="GO" id="GO:0005507">
    <property type="term" value="F:copper ion binding"/>
    <property type="evidence" value="ECO:0007669"/>
    <property type="project" value="InterPro"/>
</dbReference>
<dbReference type="PANTHER" id="PTHR38439">
    <property type="entry name" value="AURACYANIN-B"/>
    <property type="match status" value="1"/>
</dbReference>
<dbReference type="Gene3D" id="2.60.40.420">
    <property type="entry name" value="Cupredoxins - blue copper proteins"/>
    <property type="match status" value="1"/>
</dbReference>
<feature type="chain" id="PRO_5044004435" evidence="4">
    <location>
        <begin position="21"/>
        <end position="168"/>
    </location>
</feature>
<dbReference type="InterPro" id="IPR000923">
    <property type="entry name" value="BlueCu_1"/>
</dbReference>
<evidence type="ECO:0000256" key="4">
    <source>
        <dbReference type="SAM" id="SignalP"/>
    </source>
</evidence>
<keyword evidence="1" id="KW-0479">Metal-binding</keyword>
<keyword evidence="2" id="KW-0186">Copper</keyword>
<evidence type="ECO:0000313" key="7">
    <source>
        <dbReference type="Proteomes" id="UP001378188"/>
    </source>
</evidence>
<dbReference type="EMBL" id="JAZHOF010000001">
    <property type="protein sequence ID" value="MEJ8570515.1"/>
    <property type="molecule type" value="Genomic_DNA"/>
</dbReference>
<dbReference type="SUPFAM" id="SSF49503">
    <property type="entry name" value="Cupredoxins"/>
    <property type="match status" value="1"/>
</dbReference>
<dbReference type="AlphaFoldDB" id="A0AAW9RQI8"/>
<dbReference type="RefSeq" id="WP_340328242.1">
    <property type="nucleotide sequence ID" value="NZ_JAZHOF010000001.1"/>
</dbReference>
<evidence type="ECO:0000259" key="5">
    <source>
        <dbReference type="Pfam" id="PF00127"/>
    </source>
</evidence>
<comment type="caution">
    <text evidence="6">The sequence shown here is derived from an EMBL/GenBank/DDBJ whole genome shotgun (WGS) entry which is preliminary data.</text>
</comment>
<organism evidence="6 7">
    <name type="scientific">Microbaculum marinum</name>
    <dbReference type="NCBI Taxonomy" id="1764581"/>
    <lineage>
        <taxon>Bacteria</taxon>
        <taxon>Pseudomonadati</taxon>
        <taxon>Pseudomonadota</taxon>
        <taxon>Alphaproteobacteria</taxon>
        <taxon>Hyphomicrobiales</taxon>
        <taxon>Tepidamorphaceae</taxon>
        <taxon>Microbaculum</taxon>
    </lineage>
</organism>
<dbReference type="Pfam" id="PF00127">
    <property type="entry name" value="Copper-bind"/>
    <property type="match status" value="1"/>
</dbReference>
<reference evidence="6 7" key="1">
    <citation type="submission" date="2024-02" db="EMBL/GenBank/DDBJ databases">
        <title>Genome analysis and characterization of Microbaculum marinisediminis sp. nov., isolated from marine sediment.</title>
        <authorList>
            <person name="Du Z.-J."/>
            <person name="Ye Y.-Q."/>
            <person name="Zhang Z.-R."/>
            <person name="Yuan S.-M."/>
            <person name="Zhang X.-Y."/>
        </authorList>
    </citation>
    <scope>NUCLEOTIDE SEQUENCE [LARGE SCALE GENOMIC DNA]</scope>
    <source>
        <strain evidence="6 7">SDUM1044001</strain>
    </source>
</reference>
<dbReference type="PROSITE" id="PS00079">
    <property type="entry name" value="MULTICOPPER_OXIDASE1"/>
    <property type="match status" value="1"/>
</dbReference>
<dbReference type="Proteomes" id="UP001378188">
    <property type="component" value="Unassembled WGS sequence"/>
</dbReference>
<feature type="domain" description="Blue (type 1) copper" evidence="5">
    <location>
        <begin position="58"/>
        <end position="163"/>
    </location>
</feature>
<evidence type="ECO:0000256" key="1">
    <source>
        <dbReference type="ARBA" id="ARBA00022723"/>
    </source>
</evidence>
<keyword evidence="4" id="KW-0732">Signal</keyword>
<evidence type="ECO:0000313" key="6">
    <source>
        <dbReference type="EMBL" id="MEJ8570515.1"/>
    </source>
</evidence>
<dbReference type="InterPro" id="IPR050845">
    <property type="entry name" value="Cu-binding_ET"/>
</dbReference>
<name>A0AAW9RQI8_9HYPH</name>
<protein>
    <submittedName>
        <fullName evidence="6">Cupredoxin family protein</fullName>
    </submittedName>
</protein>
<feature type="signal peptide" evidence="4">
    <location>
        <begin position="1"/>
        <end position="20"/>
    </location>
</feature>
<gene>
    <name evidence="6" type="ORF">V3328_03470</name>
</gene>
<dbReference type="PANTHER" id="PTHR38439:SF3">
    <property type="entry name" value="COPPER-RESISTANT CUPROPROTEIN COPI"/>
    <property type="match status" value="1"/>
</dbReference>
<sequence>MRNLLLVPAFALLSATAAVGAGSHSGGHGSSGSDSHGMMVGAPGSPSDVTRTIRVEMLETEDGRMIFKPDNLAFKRGETIRFSIVNKGELEHEFVLDEMARNAEHKELMQKFPEMEHDDPNSVRLEPGETGEIIWTFTNDGGFEFACLVPGHYESGMHGKVSVAAPAN</sequence>